<dbReference type="Pfam" id="PF16092">
    <property type="entry name" value="CFAP61_N"/>
    <property type="match status" value="1"/>
</dbReference>
<dbReference type="GO" id="GO:0016491">
    <property type="term" value="F:oxidoreductase activity"/>
    <property type="evidence" value="ECO:0007669"/>
    <property type="project" value="InterPro"/>
</dbReference>
<feature type="domain" description="FAD/NAD(P)-binding" evidence="1">
    <location>
        <begin position="927"/>
        <end position="1048"/>
    </location>
</feature>
<evidence type="ECO:0000313" key="5">
    <source>
        <dbReference type="RefSeq" id="XP_030080976.1"/>
    </source>
</evidence>
<gene>
    <name evidence="5" type="primary">LOC111600157</name>
</gene>
<dbReference type="Pfam" id="PF23150">
    <property type="entry name" value="CFAP61_dimer"/>
    <property type="match status" value="1"/>
</dbReference>
<dbReference type="Proteomes" id="UP000504633">
    <property type="component" value="Unplaced"/>
</dbReference>
<dbReference type="Pfam" id="PF07992">
    <property type="entry name" value="Pyr_redox_2"/>
    <property type="match status" value="1"/>
</dbReference>
<dbReference type="InterPro" id="IPR032151">
    <property type="entry name" value="CFAP61_N"/>
</dbReference>
<dbReference type="AlphaFoldDB" id="A0A6J2SUZ9"/>
<dbReference type="OMA" id="WFLIAVR"/>
<dbReference type="GeneID" id="111600157"/>
<dbReference type="Gene3D" id="3.50.50.60">
    <property type="entry name" value="FAD/NAD(P)-binding domain"/>
    <property type="match status" value="2"/>
</dbReference>
<name>A0A6J2SUZ9_DROHY</name>
<dbReference type="SUPFAM" id="SSF51905">
    <property type="entry name" value="FAD/NAD(P)-binding domain"/>
    <property type="match status" value="1"/>
</dbReference>
<accession>A0A6J2SUZ9</accession>
<dbReference type="RefSeq" id="XP_030080976.1">
    <property type="nucleotide sequence ID" value="XM_030225116.1"/>
</dbReference>
<reference evidence="5" key="1">
    <citation type="submission" date="2025-08" db="UniProtKB">
        <authorList>
            <consortium name="RefSeq"/>
        </authorList>
    </citation>
    <scope>IDENTIFICATION</scope>
    <source>
        <strain evidence="5">15085-1641.00</strain>
        <tissue evidence="5">Whole body</tissue>
    </source>
</reference>
<dbReference type="InterPro" id="IPR023753">
    <property type="entry name" value="FAD/NAD-binding_dom"/>
</dbReference>
<evidence type="ECO:0000259" key="1">
    <source>
        <dbReference type="Pfam" id="PF07992"/>
    </source>
</evidence>
<dbReference type="PANTHER" id="PTHR21178">
    <property type="entry name" value="CILIA- AND FLAGELLA-ASSOCIATED PROTEIN 61"/>
    <property type="match status" value="1"/>
</dbReference>
<keyword evidence="5" id="KW-0969">Cilium</keyword>
<feature type="domain" description="Cilia- and flagella-associated protein 61 N-terminal" evidence="2">
    <location>
        <begin position="3"/>
        <end position="276"/>
    </location>
</feature>
<dbReference type="OrthoDB" id="382863at2759"/>
<dbReference type="PANTHER" id="PTHR21178:SF8">
    <property type="entry name" value="CILIA- AND FLAGELLA-ASSOCIATED PROTEIN 61"/>
    <property type="match status" value="1"/>
</dbReference>
<keyword evidence="5" id="KW-0966">Cell projection</keyword>
<organism evidence="4 5">
    <name type="scientific">Drosophila hydei</name>
    <name type="common">Fruit fly</name>
    <dbReference type="NCBI Taxonomy" id="7224"/>
    <lineage>
        <taxon>Eukaryota</taxon>
        <taxon>Metazoa</taxon>
        <taxon>Ecdysozoa</taxon>
        <taxon>Arthropoda</taxon>
        <taxon>Hexapoda</taxon>
        <taxon>Insecta</taxon>
        <taxon>Pterygota</taxon>
        <taxon>Neoptera</taxon>
        <taxon>Endopterygota</taxon>
        <taxon>Diptera</taxon>
        <taxon>Brachycera</taxon>
        <taxon>Muscomorpha</taxon>
        <taxon>Ephydroidea</taxon>
        <taxon>Drosophilidae</taxon>
        <taxon>Drosophila</taxon>
    </lineage>
</organism>
<dbReference type="InterPro" id="IPR038884">
    <property type="entry name" value="CFAP61"/>
</dbReference>
<keyword evidence="5" id="KW-0282">Flagellum</keyword>
<evidence type="ECO:0000259" key="3">
    <source>
        <dbReference type="Pfam" id="PF23150"/>
    </source>
</evidence>
<dbReference type="InterPro" id="IPR036188">
    <property type="entry name" value="FAD/NAD-bd_sf"/>
</dbReference>
<feature type="domain" description="CFAP61 dimerisation" evidence="3">
    <location>
        <begin position="1078"/>
        <end position="1191"/>
    </location>
</feature>
<proteinExistence type="predicted"/>
<evidence type="ECO:0000313" key="4">
    <source>
        <dbReference type="Proteomes" id="UP000504633"/>
    </source>
</evidence>
<keyword evidence="4" id="KW-1185">Reference proteome</keyword>
<dbReference type="InterPro" id="IPR056299">
    <property type="entry name" value="CFAP61_dimer"/>
</dbReference>
<protein>
    <submittedName>
        <fullName evidence="5">Cilia- and flagella-associated protein 61</fullName>
    </submittedName>
</protein>
<sequence>MYTVRTATKADLQSISLLINETYVKWFGNKWIKYDSTEIFKTYQTHRLIAEQGSIIVAYAEFRNYPRIGPLPSDNWMDWLYGRYCITVSISWLNTLFFNFCIYREGHDESLLALIREVFYRENLVLNLITVRVPVLVEDVHYLEYFDDLEKYAKVFYPREFSITSNNNTQSLFIVSRHNVLPQITYRKALPEDNDDIVEMHSRELPEMREAHGDFYIAEQLMGTDKQDGQSAIIVVEIQNRNQDSLTAGFIWLNADIDVRYYVTNYEMEMFGNLVNFNSSKPYGLEEITVMSTERTPEAKLFTAAAMDDLFNATVLGGMQSNDSGISVLSRSKLKVSSMDGTIVEDSGNTSCNKFYARENLFVKFTYIFEKLVKLNYYINKHDKTIELFYNIDSKYRITSNIGLASNVFELKFICVNDEFPLPRLFNCLKAMYSAFPDRDYCIMVIPQSASTLRSHVEALKYFMPVAQRPTDLTNLREIFITHRSTIFGEISLYRLQNEDTSMIIDMFSKNQSNASCNSSYAYNSNVNVFADVENELQVVKQIMIDVLSNDSSKYDFFTIRCGNSTKSAQENTAVGYVILRKYLNRHELLYHFHLPNNDQHLANERAAIISLRLHPLYHNCSDSIFRNLAAKTDYNDFYFICARNKFMFSNDLKSMMMQIEPSAKKRSFFNVNQEESTESSFDGLPEFDYFNDHLVVFRHKLNPTQWFGKNTHLVVIGFTAVAKAFLRQLYFQWNSKDHTNSESFTCLSRLKVTVIASPGLVEAEYDCMFVCPHCKSHKHCYLHCQNYSCYVRDTIKRMDLRLRVHFVAGDVNYINRESKYVKINHTCDVEYDTLLIMDYKSYNLPLNNGPAVPSNFIEINSRLDKFLLFYKLRVLTEEVDRIYAILVYGSNLSTYECIDFLLTHGVEPKRIILVQPVVKAATESEQKLNCPYIDENIQCTLDDMLTDLGVVIHTNLNLSRWEKHEMANYIIEAVFTAFKTKKTIKFDCDLFISFNDGYMDAVTEDWLKKSKIALKDNMILVNKNFQTSDPDIYAAGKFIKVIETVNHQYQFTNEMETAQKLMQILDLKKFDKPLEYKYSECTFFTALLPLSYYITKLTMPRRYMATHLLTCNKYTLSTYHEEGTFCRIGLSQKMIVDEIVVVSKHAVNLDFLEHFCGKHEKMLNNLKARYHAGSINCLLQFLQQPWTELLTHVDFKEYQEENHRILLPMLQSMHKEPCYQLQEFNQHILEQNMLDFIRRHRQDFHHEFALPEDYCTEDAKGADCKILRRSYK</sequence>
<dbReference type="KEGG" id="dhe:111600157"/>
<evidence type="ECO:0000259" key="2">
    <source>
        <dbReference type="Pfam" id="PF16092"/>
    </source>
</evidence>